<proteinExistence type="inferred from homology"/>
<dbReference type="InterPro" id="IPR020189">
    <property type="entry name" value="IF5A_C"/>
</dbReference>
<evidence type="ECO:0000256" key="3">
    <source>
        <dbReference type="ARBA" id="ARBA00023071"/>
    </source>
</evidence>
<name>A0A401Q6B4_SCYTO</name>
<dbReference type="EMBL" id="BFAA01022463">
    <property type="protein sequence ID" value="GCB80892.1"/>
    <property type="molecule type" value="Genomic_DNA"/>
</dbReference>
<evidence type="ECO:0000313" key="6">
    <source>
        <dbReference type="Proteomes" id="UP000288216"/>
    </source>
</evidence>
<dbReference type="InterPro" id="IPR001884">
    <property type="entry name" value="IF5A-like"/>
</dbReference>
<dbReference type="PANTHER" id="PTHR11673">
    <property type="entry name" value="TRANSLATION INITIATION FACTOR 5A FAMILY MEMBER"/>
    <property type="match status" value="1"/>
</dbReference>
<feature type="domain" description="Translation initiation factor 5A C-terminal" evidence="4">
    <location>
        <begin position="1"/>
        <end position="60"/>
    </location>
</feature>
<gene>
    <name evidence="5" type="ORF">scyTo_0022423</name>
</gene>
<dbReference type="OMA" id="HVIGICD"/>
<accession>A0A401Q6B4</accession>
<keyword evidence="6" id="KW-1185">Reference proteome</keyword>
<comment type="caution">
    <text evidence="5">The sequence shown here is derived from an EMBL/GenBank/DDBJ whole genome shotgun (WGS) entry which is preliminary data.</text>
</comment>
<dbReference type="GO" id="GO:0045905">
    <property type="term" value="P:positive regulation of translational termination"/>
    <property type="evidence" value="ECO:0007669"/>
    <property type="project" value="InterPro"/>
</dbReference>
<organism evidence="5 6">
    <name type="scientific">Scyliorhinus torazame</name>
    <name type="common">Cloudy catshark</name>
    <name type="synonym">Catulus torazame</name>
    <dbReference type="NCBI Taxonomy" id="75743"/>
    <lineage>
        <taxon>Eukaryota</taxon>
        <taxon>Metazoa</taxon>
        <taxon>Chordata</taxon>
        <taxon>Craniata</taxon>
        <taxon>Vertebrata</taxon>
        <taxon>Chondrichthyes</taxon>
        <taxon>Elasmobranchii</taxon>
        <taxon>Galeomorphii</taxon>
        <taxon>Galeoidea</taxon>
        <taxon>Carcharhiniformes</taxon>
        <taxon>Scyliorhinidae</taxon>
        <taxon>Scyliorhinus</taxon>
    </lineage>
</organism>
<dbReference type="Pfam" id="PF01287">
    <property type="entry name" value="eIF-5a"/>
    <property type="match status" value="1"/>
</dbReference>
<reference evidence="5 6" key="1">
    <citation type="journal article" date="2018" name="Nat. Ecol. Evol.">
        <title>Shark genomes provide insights into elasmobranch evolution and the origin of vertebrates.</title>
        <authorList>
            <person name="Hara Y"/>
            <person name="Yamaguchi K"/>
            <person name="Onimaru K"/>
            <person name="Kadota M"/>
            <person name="Koyanagi M"/>
            <person name="Keeley SD"/>
            <person name="Tatsumi K"/>
            <person name="Tanaka K"/>
            <person name="Motone F"/>
            <person name="Kageyama Y"/>
            <person name="Nozu R"/>
            <person name="Adachi N"/>
            <person name="Nishimura O"/>
            <person name="Nakagawa R"/>
            <person name="Tanegashima C"/>
            <person name="Kiyatake I"/>
            <person name="Matsumoto R"/>
            <person name="Murakumo K"/>
            <person name="Nishida K"/>
            <person name="Terakita A"/>
            <person name="Kuratani S"/>
            <person name="Sato K"/>
            <person name="Hyodo S Kuraku.S."/>
        </authorList>
    </citation>
    <scope>NUCLEOTIDE SEQUENCE [LARGE SCALE GENOMIC DNA]</scope>
</reference>
<keyword evidence="3" id="KW-0385">Hypusine</keyword>
<protein>
    <recommendedName>
        <fullName evidence="4">Translation initiation factor 5A C-terminal domain-containing protein</fullName>
    </recommendedName>
</protein>
<dbReference type="CDD" id="cd04468">
    <property type="entry name" value="S1_eIF5A"/>
    <property type="match status" value="1"/>
</dbReference>
<dbReference type="AlphaFoldDB" id="A0A401Q6B4"/>
<dbReference type="GO" id="GO:0043022">
    <property type="term" value="F:ribosome binding"/>
    <property type="evidence" value="ECO:0007669"/>
    <property type="project" value="InterPro"/>
</dbReference>
<dbReference type="FunFam" id="2.40.50.140:FF:000034">
    <property type="entry name" value="Eukaryotic translation initiation factor 5A"/>
    <property type="match status" value="1"/>
</dbReference>
<dbReference type="GO" id="GO:0003746">
    <property type="term" value="F:translation elongation factor activity"/>
    <property type="evidence" value="ECO:0007669"/>
    <property type="project" value="InterPro"/>
</dbReference>
<evidence type="ECO:0000256" key="2">
    <source>
        <dbReference type="ARBA" id="ARBA00022917"/>
    </source>
</evidence>
<dbReference type="SUPFAM" id="SSF50249">
    <property type="entry name" value="Nucleic acid-binding proteins"/>
    <property type="match status" value="1"/>
</dbReference>
<dbReference type="Gene3D" id="2.40.50.140">
    <property type="entry name" value="Nucleic acid-binding proteins"/>
    <property type="match status" value="1"/>
</dbReference>
<feature type="non-terminal residue" evidence="5">
    <location>
        <position position="1"/>
    </location>
</feature>
<dbReference type="InterPro" id="IPR012340">
    <property type="entry name" value="NA-bd_OB-fold"/>
</dbReference>
<dbReference type="STRING" id="75743.A0A401Q6B4"/>
<dbReference type="Proteomes" id="UP000288216">
    <property type="component" value="Unassembled WGS sequence"/>
</dbReference>
<sequence length="65" mass="7017">LIGITDGYLSLTKDGGDVREDLKLAESDLGKEILQKYDAGEDLVVTVLHAMNEEAAIGFKPLAKQ</sequence>
<evidence type="ECO:0000313" key="5">
    <source>
        <dbReference type="EMBL" id="GCB80892.1"/>
    </source>
</evidence>
<evidence type="ECO:0000256" key="1">
    <source>
        <dbReference type="ARBA" id="ARBA00006016"/>
    </source>
</evidence>
<comment type="similarity">
    <text evidence="1">Belongs to the eIF-5A family.</text>
</comment>
<evidence type="ECO:0000259" key="4">
    <source>
        <dbReference type="SMART" id="SM01376"/>
    </source>
</evidence>
<dbReference type="OrthoDB" id="9975114at2759"/>
<dbReference type="GO" id="GO:0003723">
    <property type="term" value="F:RNA binding"/>
    <property type="evidence" value="ECO:0007669"/>
    <property type="project" value="InterPro"/>
</dbReference>
<dbReference type="SMART" id="SM01376">
    <property type="entry name" value="eIF-5a"/>
    <property type="match status" value="1"/>
</dbReference>
<keyword evidence="2" id="KW-0648">Protein biosynthesis</keyword>
<dbReference type="GO" id="GO:0045901">
    <property type="term" value="P:positive regulation of translational elongation"/>
    <property type="evidence" value="ECO:0007669"/>
    <property type="project" value="InterPro"/>
</dbReference>